<dbReference type="EMBL" id="AMEM01000011">
    <property type="protein sequence ID" value="EKX91581.1"/>
    <property type="molecule type" value="Genomic_DNA"/>
</dbReference>
<accession>L1MKW5</accession>
<dbReference type="InterPro" id="IPR021424">
    <property type="entry name" value="PorA"/>
</dbReference>
<name>L1MKW5_9CORY</name>
<evidence type="ECO:0000313" key="4">
    <source>
        <dbReference type="Proteomes" id="UP000010445"/>
    </source>
</evidence>
<dbReference type="STRING" id="1035195.HMPREF9997_00655"/>
<dbReference type="Pfam" id="PF11271">
    <property type="entry name" value="PorA"/>
    <property type="match status" value="1"/>
</dbReference>
<evidence type="ECO:0000256" key="1">
    <source>
        <dbReference type="SAM" id="MobiDB-lite"/>
    </source>
</evidence>
<comment type="caution">
    <text evidence="3">The sequence shown here is derived from an EMBL/GenBank/DDBJ whole genome shotgun (WGS) entry which is preliminary data.</text>
</comment>
<keyword evidence="2" id="KW-0472">Membrane</keyword>
<organism evidence="3 4">
    <name type="scientific">Corynebacterium durum F0235</name>
    <dbReference type="NCBI Taxonomy" id="1035195"/>
    <lineage>
        <taxon>Bacteria</taxon>
        <taxon>Bacillati</taxon>
        <taxon>Actinomycetota</taxon>
        <taxon>Actinomycetes</taxon>
        <taxon>Mycobacteriales</taxon>
        <taxon>Corynebacteriaceae</taxon>
        <taxon>Corynebacterium</taxon>
    </lineage>
</organism>
<proteinExistence type="predicted"/>
<dbReference type="eggNOG" id="ENOG5031SFZ">
    <property type="taxonomic scope" value="Bacteria"/>
</dbReference>
<evidence type="ECO:0000256" key="2">
    <source>
        <dbReference type="SAM" id="Phobius"/>
    </source>
</evidence>
<feature type="transmembrane region" description="Helical" evidence="2">
    <location>
        <begin position="280"/>
        <end position="303"/>
    </location>
</feature>
<dbReference type="HOGENOM" id="CLU_887719_0_0_11"/>
<evidence type="ECO:0000313" key="3">
    <source>
        <dbReference type="EMBL" id="EKX91581.1"/>
    </source>
</evidence>
<keyword evidence="2" id="KW-0812">Transmembrane</keyword>
<dbReference type="AlphaFoldDB" id="L1MKW5"/>
<feature type="region of interest" description="Disordered" evidence="1">
    <location>
        <begin position="307"/>
        <end position="329"/>
    </location>
</feature>
<dbReference type="Proteomes" id="UP000010445">
    <property type="component" value="Unassembled WGS sequence"/>
</dbReference>
<gene>
    <name evidence="3" type="ORF">HMPREF9997_00655</name>
</gene>
<reference evidence="3 4" key="1">
    <citation type="submission" date="2012-05" db="EMBL/GenBank/DDBJ databases">
        <authorList>
            <person name="Weinstock G."/>
            <person name="Sodergren E."/>
            <person name="Lobos E.A."/>
            <person name="Fulton L."/>
            <person name="Fulton R."/>
            <person name="Courtney L."/>
            <person name="Fronick C."/>
            <person name="O'Laughlin M."/>
            <person name="Godfrey J."/>
            <person name="Wilson R.M."/>
            <person name="Miner T."/>
            <person name="Farmer C."/>
            <person name="Delehaunty K."/>
            <person name="Cordes M."/>
            <person name="Minx P."/>
            <person name="Tomlinson C."/>
            <person name="Chen J."/>
            <person name="Wollam A."/>
            <person name="Pepin K.H."/>
            <person name="Bhonagiri V."/>
            <person name="Zhang X."/>
            <person name="Suruliraj S."/>
            <person name="Warren W."/>
            <person name="Mitreva M."/>
            <person name="Mardis E.R."/>
            <person name="Wilson R.K."/>
        </authorList>
    </citation>
    <scope>NUCLEOTIDE SEQUENCE [LARGE SCALE GENOMIC DNA]</scope>
    <source>
        <strain evidence="3 4">F0235</strain>
    </source>
</reference>
<dbReference type="PATRIC" id="fig|1035195.3.peg.587"/>
<keyword evidence="4" id="KW-1185">Reference proteome</keyword>
<protein>
    <recommendedName>
        <fullName evidence="5">DUF3068 domain-containing protein</fullName>
    </recommendedName>
</protein>
<keyword evidence="2" id="KW-1133">Transmembrane helix</keyword>
<evidence type="ECO:0008006" key="5">
    <source>
        <dbReference type="Google" id="ProtNLM"/>
    </source>
</evidence>
<sequence>MLLGLSAALLVVGVLLPRYVHADSRLPLSLGQTTMVLRDNNGTVGSGESEYKGALLKQVNTELMDPVDATEVTLRIGMTLSKDIKESDLNRLVNAKIWSYRMDRITGEAVGDATLTDQIVGPTQAVAVDGVWTKFPMDAGQGPYQVFDDTLRQSRPAHFVGEERREGRTILHFRQDIQPVNVATLFADAANTTNFAEPDGAMTSGYLFHSAVRDWYVDRATGLIIDAEEHIDDFYGTREGEKREQVILFHGKVTPDSASTLMSQASSVSNGNWVHTTSTVLLGAGGALAFVGLIGVFGAFSLGRGRSERESRRERGSQRGRGSRRGARS</sequence>
<feature type="compositionally biased region" description="Basic and acidic residues" evidence="1">
    <location>
        <begin position="307"/>
        <end position="317"/>
    </location>
</feature>